<dbReference type="PRINTS" id="PR00813">
    <property type="entry name" value="BCTERIALGSPG"/>
</dbReference>
<dbReference type="PROSITE" id="PS00409">
    <property type="entry name" value="PROKAR_NTER_METHYL"/>
    <property type="match status" value="1"/>
</dbReference>
<dbReference type="PATRIC" id="fig|1618381.3.peg.366"/>
<dbReference type="Proteomes" id="UP000034794">
    <property type="component" value="Unassembled WGS sequence"/>
</dbReference>
<protein>
    <recommendedName>
        <fullName evidence="5">Type II secretion system protein G</fullName>
    </recommendedName>
</protein>
<dbReference type="InterPro" id="IPR045584">
    <property type="entry name" value="Pilin-like"/>
</dbReference>
<dbReference type="Gene3D" id="3.30.700.10">
    <property type="entry name" value="Glycoprotein, Type 4 Pilin"/>
    <property type="match status" value="1"/>
</dbReference>
<dbReference type="GO" id="GO:0015627">
    <property type="term" value="C:type II protein secretion system complex"/>
    <property type="evidence" value="ECO:0007669"/>
    <property type="project" value="InterPro"/>
</dbReference>
<evidence type="ECO:0008006" key="5">
    <source>
        <dbReference type="Google" id="ProtNLM"/>
    </source>
</evidence>
<dbReference type="EMBL" id="LCMI01000003">
    <property type="protein sequence ID" value="KKU33521.1"/>
    <property type="molecule type" value="Genomic_DNA"/>
</dbReference>
<reference evidence="3 4" key="1">
    <citation type="journal article" date="2015" name="Nature">
        <title>rRNA introns, odd ribosomes, and small enigmatic genomes across a large radiation of phyla.</title>
        <authorList>
            <person name="Brown C.T."/>
            <person name="Hug L.A."/>
            <person name="Thomas B.C."/>
            <person name="Sharon I."/>
            <person name="Castelle C.J."/>
            <person name="Singh A."/>
            <person name="Wilkins M.J."/>
            <person name="Williams K.H."/>
            <person name="Banfield J.F."/>
        </authorList>
    </citation>
    <scope>NUCLEOTIDE SEQUENCE [LARGE SCALE GENOMIC DNA]</scope>
</reference>
<evidence type="ECO:0000313" key="3">
    <source>
        <dbReference type="EMBL" id="KKU33521.1"/>
    </source>
</evidence>
<evidence type="ECO:0000313" key="4">
    <source>
        <dbReference type="Proteomes" id="UP000034794"/>
    </source>
</evidence>
<sequence length="152" mass="16315">MNMIKLKNSKNLKLKVWGGFTLLELLVVIGIIGVLTALATVAYSTTQVGGRNARRKQDVIAIQNALEQYYSANSFAYPAADCTEAVTYLKGSWPTDPLSTVLVPKSYLIACQPASYCVCGEMEGSAATRGNSGLGCDWSAAEKAYYCVGNLQ</sequence>
<dbReference type="GO" id="GO:0015628">
    <property type="term" value="P:protein secretion by the type II secretion system"/>
    <property type="evidence" value="ECO:0007669"/>
    <property type="project" value="InterPro"/>
</dbReference>
<evidence type="ECO:0000256" key="2">
    <source>
        <dbReference type="SAM" id="Phobius"/>
    </source>
</evidence>
<evidence type="ECO:0000256" key="1">
    <source>
        <dbReference type="ARBA" id="ARBA00022481"/>
    </source>
</evidence>
<dbReference type="InterPro" id="IPR012902">
    <property type="entry name" value="N_methyl_site"/>
</dbReference>
<dbReference type="NCBIfam" id="TIGR02532">
    <property type="entry name" value="IV_pilin_GFxxxE"/>
    <property type="match status" value="1"/>
</dbReference>
<accession>A0A0G1PLA3</accession>
<keyword evidence="2" id="KW-1133">Transmembrane helix</keyword>
<dbReference type="AlphaFoldDB" id="A0A0G1PLA3"/>
<keyword evidence="2" id="KW-0472">Membrane</keyword>
<keyword evidence="2" id="KW-0812">Transmembrane</keyword>
<dbReference type="Pfam" id="PF07963">
    <property type="entry name" value="N_methyl"/>
    <property type="match status" value="1"/>
</dbReference>
<organism evidence="3 4">
    <name type="scientific">Candidatus Collierbacteria bacterium GW2011_GWA2_46_26</name>
    <dbReference type="NCBI Taxonomy" id="1618381"/>
    <lineage>
        <taxon>Bacteria</taxon>
        <taxon>Candidatus Collieribacteriota</taxon>
    </lineage>
</organism>
<gene>
    <name evidence="3" type="ORF">UX47_C0003G0044</name>
</gene>
<keyword evidence="1" id="KW-0488">Methylation</keyword>
<comment type="caution">
    <text evidence="3">The sequence shown here is derived from an EMBL/GenBank/DDBJ whole genome shotgun (WGS) entry which is preliminary data.</text>
</comment>
<feature type="transmembrane region" description="Helical" evidence="2">
    <location>
        <begin position="21"/>
        <end position="43"/>
    </location>
</feature>
<proteinExistence type="predicted"/>
<dbReference type="SUPFAM" id="SSF54523">
    <property type="entry name" value="Pili subunits"/>
    <property type="match status" value="1"/>
</dbReference>
<name>A0A0G1PLA3_9BACT</name>
<dbReference type="PANTHER" id="PTHR30093">
    <property type="entry name" value="GENERAL SECRETION PATHWAY PROTEIN G"/>
    <property type="match status" value="1"/>
</dbReference>
<dbReference type="InterPro" id="IPR000983">
    <property type="entry name" value="Bac_GSPG_pilin"/>
</dbReference>
<dbReference type="PANTHER" id="PTHR30093:SF47">
    <property type="entry name" value="TYPE IV PILUS NON-CORE MINOR PILIN PILE"/>
    <property type="match status" value="1"/>
</dbReference>